<feature type="chain" id="PRO_5012978850" evidence="1">
    <location>
        <begin position="20"/>
        <end position="356"/>
    </location>
</feature>
<accession>A0A1T4QB26</accession>
<gene>
    <name evidence="2" type="ORF">SAMN04488132_10822</name>
</gene>
<dbReference type="AlphaFoldDB" id="A0A1T4QB26"/>
<dbReference type="Proteomes" id="UP000190888">
    <property type="component" value="Unassembled WGS sequence"/>
</dbReference>
<name>A0A1T4QB26_9BACT</name>
<organism evidence="2 3">
    <name type="scientific">Sediminibacterium ginsengisoli</name>
    <dbReference type="NCBI Taxonomy" id="413434"/>
    <lineage>
        <taxon>Bacteria</taxon>
        <taxon>Pseudomonadati</taxon>
        <taxon>Bacteroidota</taxon>
        <taxon>Chitinophagia</taxon>
        <taxon>Chitinophagales</taxon>
        <taxon>Chitinophagaceae</taxon>
        <taxon>Sediminibacterium</taxon>
    </lineage>
</organism>
<dbReference type="RefSeq" id="WP_078831966.1">
    <property type="nucleotide sequence ID" value="NZ_FUWH01000008.1"/>
</dbReference>
<reference evidence="2 3" key="1">
    <citation type="submission" date="2017-02" db="EMBL/GenBank/DDBJ databases">
        <authorList>
            <person name="Peterson S.W."/>
        </authorList>
    </citation>
    <scope>NUCLEOTIDE SEQUENCE [LARGE SCALE GENOMIC DNA]</scope>
    <source>
        <strain evidence="2 3">DSM 22335</strain>
    </source>
</reference>
<sequence>MRTFCLLLCLISFDKLVTAQTSIIVTNQEINIPGSIAVGVWQNNNNNKSFPDYPKMHYAFAAGDEIAIDFTTKNGKGTQRMSVTEYESGSVAYSNNAFQTLTDIRIKVPKTGIYKFEFATNHVFDRQCNVMIRRIPGINAPGNFNYNVNWKIISDTVFNKREEAVKVKTTYETISLQTPINHYINSVTNLTGKTRISFPIILPENTVEWYYTFAATRNKADVDKTKQKMKLMADLSKIISLTGALPLGISMLTEPPGANYCDVYLISQETNQAFLEKKPFREYAEATRENLMSGVVKIKDCCKVGRYFIGMRNNDLTYGIEVMIEVVAIVQSDVYETRIVKRPMSVTQHKEPYMLN</sequence>
<keyword evidence="3" id="KW-1185">Reference proteome</keyword>
<dbReference type="STRING" id="413434.SAMN04488132_10822"/>
<evidence type="ECO:0000256" key="1">
    <source>
        <dbReference type="SAM" id="SignalP"/>
    </source>
</evidence>
<keyword evidence="1" id="KW-0732">Signal</keyword>
<dbReference type="EMBL" id="FUWH01000008">
    <property type="protein sequence ID" value="SKA00990.1"/>
    <property type="molecule type" value="Genomic_DNA"/>
</dbReference>
<protein>
    <submittedName>
        <fullName evidence="2">Uncharacterized protein</fullName>
    </submittedName>
</protein>
<evidence type="ECO:0000313" key="2">
    <source>
        <dbReference type="EMBL" id="SKA00990.1"/>
    </source>
</evidence>
<feature type="signal peptide" evidence="1">
    <location>
        <begin position="1"/>
        <end position="19"/>
    </location>
</feature>
<proteinExistence type="predicted"/>
<evidence type="ECO:0000313" key="3">
    <source>
        <dbReference type="Proteomes" id="UP000190888"/>
    </source>
</evidence>